<comment type="caution">
    <text evidence="10">The sequence shown here is derived from an EMBL/GenBank/DDBJ whole genome shotgun (WGS) entry which is preliminary data.</text>
</comment>
<evidence type="ECO:0000313" key="10">
    <source>
        <dbReference type="EMBL" id="MCR2807810.1"/>
    </source>
</evidence>
<dbReference type="Proteomes" id="UP001141950">
    <property type="component" value="Unassembled WGS sequence"/>
</dbReference>
<dbReference type="NCBIfam" id="TIGR00589">
    <property type="entry name" value="ogt"/>
    <property type="match status" value="1"/>
</dbReference>
<keyword evidence="7" id="KW-0234">DNA repair</keyword>
<name>A0A9X2MWN9_9BACL</name>
<dbReference type="Pfam" id="PF01035">
    <property type="entry name" value="DNA_binding_1"/>
    <property type="match status" value="1"/>
</dbReference>
<comment type="similarity">
    <text evidence="2">Belongs to the MGMT family.</text>
</comment>
<dbReference type="GO" id="GO:0006281">
    <property type="term" value="P:DNA repair"/>
    <property type="evidence" value="ECO:0007669"/>
    <property type="project" value="UniProtKB-KW"/>
</dbReference>
<keyword evidence="6" id="KW-0227">DNA damage</keyword>
<dbReference type="PANTHER" id="PTHR10815">
    <property type="entry name" value="METHYLATED-DNA--PROTEIN-CYSTEINE METHYLTRANSFERASE"/>
    <property type="match status" value="1"/>
</dbReference>
<dbReference type="InterPro" id="IPR036217">
    <property type="entry name" value="MethylDNA_cys_MeTrfase_DNAb"/>
</dbReference>
<dbReference type="InterPro" id="IPR001497">
    <property type="entry name" value="MethylDNA_cys_MeTrfase_AS"/>
</dbReference>
<organism evidence="10 11">
    <name type="scientific">Paenibacillus soyae</name>
    <dbReference type="NCBI Taxonomy" id="2969249"/>
    <lineage>
        <taxon>Bacteria</taxon>
        <taxon>Bacillati</taxon>
        <taxon>Bacillota</taxon>
        <taxon>Bacilli</taxon>
        <taxon>Bacillales</taxon>
        <taxon>Paenibacillaceae</taxon>
        <taxon>Paenibacillus</taxon>
    </lineage>
</organism>
<dbReference type="Gene3D" id="1.10.10.10">
    <property type="entry name" value="Winged helix-like DNA-binding domain superfamily/Winged helix DNA-binding domain"/>
    <property type="match status" value="1"/>
</dbReference>
<dbReference type="InterPro" id="IPR036631">
    <property type="entry name" value="MGMT_N_sf"/>
</dbReference>
<evidence type="ECO:0000256" key="7">
    <source>
        <dbReference type="ARBA" id="ARBA00023204"/>
    </source>
</evidence>
<keyword evidence="4" id="KW-0489">Methyltransferase</keyword>
<evidence type="ECO:0000256" key="8">
    <source>
        <dbReference type="ARBA" id="ARBA00049348"/>
    </source>
</evidence>
<dbReference type="GO" id="GO:0032259">
    <property type="term" value="P:methylation"/>
    <property type="evidence" value="ECO:0007669"/>
    <property type="project" value="UniProtKB-KW"/>
</dbReference>
<dbReference type="InterPro" id="IPR014048">
    <property type="entry name" value="MethylDNA_cys_MeTrfase_DNA-bd"/>
</dbReference>
<dbReference type="GO" id="GO:0003908">
    <property type="term" value="F:methylated-DNA-[protein]-cysteine S-methyltransferase activity"/>
    <property type="evidence" value="ECO:0007669"/>
    <property type="project" value="UniProtKB-EC"/>
</dbReference>
<reference evidence="10" key="1">
    <citation type="submission" date="2022-08" db="EMBL/GenBank/DDBJ databases">
        <title>The genomic sequence of strain Paenibacillus sp. SCIV0701.</title>
        <authorList>
            <person name="Zhao H."/>
        </authorList>
    </citation>
    <scope>NUCLEOTIDE SEQUENCE</scope>
    <source>
        <strain evidence="10">SCIV0701</strain>
    </source>
</reference>
<dbReference type="EC" id="2.1.1.63" evidence="3"/>
<dbReference type="PANTHER" id="PTHR10815:SF12">
    <property type="entry name" value="METHYLATED-DNA--PROTEIN-CYSTEINE METHYLTRANSFERASE, INDUCIBLE"/>
    <property type="match status" value="1"/>
</dbReference>
<evidence type="ECO:0000313" key="11">
    <source>
        <dbReference type="Proteomes" id="UP001141950"/>
    </source>
</evidence>
<dbReference type="EMBL" id="JANIPJ010000034">
    <property type="protein sequence ID" value="MCR2807810.1"/>
    <property type="molecule type" value="Genomic_DNA"/>
</dbReference>
<feature type="domain" description="Methylated-DNA-[protein]-cysteine S-methyltransferase DNA binding" evidence="9">
    <location>
        <begin position="95"/>
        <end position="174"/>
    </location>
</feature>
<dbReference type="SUPFAM" id="SSF53155">
    <property type="entry name" value="Methylated DNA-protein cysteine methyltransferase domain"/>
    <property type="match status" value="1"/>
</dbReference>
<evidence type="ECO:0000256" key="1">
    <source>
        <dbReference type="ARBA" id="ARBA00001286"/>
    </source>
</evidence>
<gene>
    <name evidence="10" type="ORF">NQZ67_28430</name>
</gene>
<dbReference type="PROSITE" id="PS00374">
    <property type="entry name" value="MGMT"/>
    <property type="match status" value="1"/>
</dbReference>
<evidence type="ECO:0000256" key="3">
    <source>
        <dbReference type="ARBA" id="ARBA00011918"/>
    </source>
</evidence>
<dbReference type="CDD" id="cd06445">
    <property type="entry name" value="ATase"/>
    <property type="match status" value="1"/>
</dbReference>
<evidence type="ECO:0000259" key="9">
    <source>
        <dbReference type="Pfam" id="PF01035"/>
    </source>
</evidence>
<evidence type="ECO:0000256" key="5">
    <source>
        <dbReference type="ARBA" id="ARBA00022679"/>
    </source>
</evidence>
<keyword evidence="5" id="KW-0808">Transferase</keyword>
<comment type="catalytic activity">
    <reaction evidence="8">
        <text>a 6-O-methyl-2'-deoxyguanosine in DNA + L-cysteinyl-[protein] = S-methyl-L-cysteinyl-[protein] + a 2'-deoxyguanosine in DNA</text>
        <dbReference type="Rhea" id="RHEA:24000"/>
        <dbReference type="Rhea" id="RHEA-COMP:10131"/>
        <dbReference type="Rhea" id="RHEA-COMP:10132"/>
        <dbReference type="Rhea" id="RHEA-COMP:11367"/>
        <dbReference type="Rhea" id="RHEA-COMP:11368"/>
        <dbReference type="ChEBI" id="CHEBI:29950"/>
        <dbReference type="ChEBI" id="CHEBI:82612"/>
        <dbReference type="ChEBI" id="CHEBI:85445"/>
        <dbReference type="ChEBI" id="CHEBI:85448"/>
        <dbReference type="EC" id="2.1.1.63"/>
    </reaction>
</comment>
<accession>A0A9X2MWN9</accession>
<dbReference type="FunFam" id="1.10.10.10:FF:000214">
    <property type="entry name" value="Methylated-DNA--protein-cysteine methyltransferase"/>
    <property type="match status" value="1"/>
</dbReference>
<sequence length="180" mass="19198">MGNNAKGRAASVVAWSVLKQGEWELVVGATEAGLYFVGGNGVSLDDCRTRNPAAFAGSEWVRDDEPVAPYIREIAEYLEGRRHSFTVRHDLRGTPFQLAVWGALLAIPFGTSVSYSRIAEAIGKPSAVRAVGAAIGANPVLITVPCHRVIGKNGSLTGYRGGLAMKTKLLELEHEAVPAR</sequence>
<evidence type="ECO:0000256" key="6">
    <source>
        <dbReference type="ARBA" id="ARBA00022763"/>
    </source>
</evidence>
<dbReference type="SUPFAM" id="SSF46767">
    <property type="entry name" value="Methylated DNA-protein cysteine methyltransferase, C-terminal domain"/>
    <property type="match status" value="1"/>
</dbReference>
<dbReference type="InterPro" id="IPR036388">
    <property type="entry name" value="WH-like_DNA-bd_sf"/>
</dbReference>
<proteinExistence type="inferred from homology"/>
<evidence type="ECO:0000256" key="4">
    <source>
        <dbReference type="ARBA" id="ARBA00022603"/>
    </source>
</evidence>
<evidence type="ECO:0000256" key="2">
    <source>
        <dbReference type="ARBA" id="ARBA00008711"/>
    </source>
</evidence>
<protein>
    <recommendedName>
        <fullName evidence="3">methylated-DNA--[protein]-cysteine S-methyltransferase</fullName>
        <ecNumber evidence="3">2.1.1.63</ecNumber>
    </recommendedName>
</protein>
<keyword evidence="11" id="KW-1185">Reference proteome</keyword>
<dbReference type="AlphaFoldDB" id="A0A9X2MWN9"/>
<comment type="catalytic activity">
    <reaction evidence="1">
        <text>a 4-O-methyl-thymidine in DNA + L-cysteinyl-[protein] = a thymidine in DNA + S-methyl-L-cysteinyl-[protein]</text>
        <dbReference type="Rhea" id="RHEA:53428"/>
        <dbReference type="Rhea" id="RHEA-COMP:10131"/>
        <dbReference type="Rhea" id="RHEA-COMP:10132"/>
        <dbReference type="Rhea" id="RHEA-COMP:13555"/>
        <dbReference type="Rhea" id="RHEA-COMP:13556"/>
        <dbReference type="ChEBI" id="CHEBI:29950"/>
        <dbReference type="ChEBI" id="CHEBI:82612"/>
        <dbReference type="ChEBI" id="CHEBI:137386"/>
        <dbReference type="ChEBI" id="CHEBI:137387"/>
        <dbReference type="EC" id="2.1.1.63"/>
    </reaction>
</comment>